<dbReference type="RefSeq" id="WP_118050074.1">
    <property type="nucleotide sequence ID" value="NZ_CABJFK010000002.1"/>
</dbReference>
<gene>
    <name evidence="3" type="ORF">DW740_03355</name>
</gene>
<sequence>MAKLFERKSTSLTLSEFYDNYQLGKYRFEVSYQRKSGVWSEDKKSFLIDSILKNYPMPAIFLRPCVNTDTGKTVYDVVDGKQRLEAIVDFIENKIPLTSYFAEDDFIDEANLKTASEIAGLTFEEIKRLNSDFPDYIKQFWTYSLNIEYLYEQKEELVASVFDRLNRNGEPLTSQELRNAKYNDSILLKTIKKLVKDAFWNDKLSRLKSVRMEDIEFISELFFVVLENKVLDSSPKVLDDLYGKYQDDEESIKRAENEYKKVIEVLQKLNLDFNTNKRLCWTTHLYTVFSFAWTLVRKNISAESKANLVKEFYAEYFSKSSNYEGMLKEYKDASSSRTRSETQRKKRLFALLSYCGIDNDNGK</sequence>
<dbReference type="Pfam" id="PF03235">
    <property type="entry name" value="GmrSD_N"/>
    <property type="match status" value="1"/>
</dbReference>
<proteinExistence type="predicted"/>
<feature type="domain" description="GmrSD restriction endonucleases N-terminal" evidence="2">
    <location>
        <begin position="15"/>
        <end position="182"/>
    </location>
</feature>
<dbReference type="PANTHER" id="PTHR39639:SF1">
    <property type="entry name" value="DUF262 DOMAIN-CONTAINING PROTEIN"/>
    <property type="match status" value="1"/>
</dbReference>
<evidence type="ECO:0000256" key="1">
    <source>
        <dbReference type="SAM" id="Coils"/>
    </source>
</evidence>
<comment type="caution">
    <text evidence="3">The sequence shown here is derived from an EMBL/GenBank/DDBJ whole genome shotgun (WGS) entry which is preliminary data.</text>
</comment>
<evidence type="ECO:0000313" key="4">
    <source>
        <dbReference type="Proteomes" id="UP000283745"/>
    </source>
</evidence>
<dbReference type="EMBL" id="QSKF01000002">
    <property type="protein sequence ID" value="RHE41358.1"/>
    <property type="molecule type" value="Genomic_DNA"/>
</dbReference>
<dbReference type="PANTHER" id="PTHR39639">
    <property type="entry name" value="CHROMOSOME 16, WHOLE GENOME SHOTGUN SEQUENCE"/>
    <property type="match status" value="1"/>
</dbReference>
<feature type="coiled-coil region" evidence="1">
    <location>
        <begin position="238"/>
        <end position="272"/>
    </location>
</feature>
<reference evidence="3 4" key="1">
    <citation type="submission" date="2018-08" db="EMBL/GenBank/DDBJ databases">
        <title>A genome reference for cultivated species of the human gut microbiota.</title>
        <authorList>
            <person name="Zou Y."/>
            <person name="Xue W."/>
            <person name="Luo G."/>
        </authorList>
    </citation>
    <scope>NUCLEOTIDE SEQUENCE [LARGE SCALE GENOMIC DNA]</scope>
    <source>
        <strain evidence="3 4">AM28-23</strain>
    </source>
</reference>
<organism evidence="3 4">
    <name type="scientific">Blautia obeum</name>
    <dbReference type="NCBI Taxonomy" id="40520"/>
    <lineage>
        <taxon>Bacteria</taxon>
        <taxon>Bacillati</taxon>
        <taxon>Bacillota</taxon>
        <taxon>Clostridia</taxon>
        <taxon>Lachnospirales</taxon>
        <taxon>Lachnospiraceae</taxon>
        <taxon>Blautia</taxon>
    </lineage>
</organism>
<dbReference type="Proteomes" id="UP000283745">
    <property type="component" value="Unassembled WGS sequence"/>
</dbReference>
<evidence type="ECO:0000313" key="3">
    <source>
        <dbReference type="EMBL" id="RHE41358.1"/>
    </source>
</evidence>
<keyword evidence="1" id="KW-0175">Coiled coil</keyword>
<protein>
    <submittedName>
        <fullName evidence="3">DUF262 domain-containing protein</fullName>
    </submittedName>
</protein>
<dbReference type="InterPro" id="IPR004919">
    <property type="entry name" value="GmrSD_N"/>
</dbReference>
<name>A0A414JA55_9FIRM</name>
<accession>A0A414JA55</accession>
<evidence type="ECO:0000259" key="2">
    <source>
        <dbReference type="Pfam" id="PF03235"/>
    </source>
</evidence>
<dbReference type="AlphaFoldDB" id="A0A414JA55"/>